<dbReference type="STRING" id="525367.HMPREF0556_10979"/>
<reference evidence="1" key="1">
    <citation type="submission" date="2010-06" db="EMBL/GenBank/DDBJ databases">
        <authorList>
            <person name="Muzny D."/>
            <person name="Qin X."/>
            <person name="Buhay C."/>
            <person name="Dugan-Rocha S."/>
            <person name="Ding Y."/>
            <person name="Chen G."/>
            <person name="Hawes A."/>
            <person name="Holder M."/>
            <person name="Jhangiani S."/>
            <person name="Johnson A."/>
            <person name="Khan Z."/>
            <person name="Li Z."/>
            <person name="Liu W."/>
            <person name="Liu X."/>
            <person name="Perez L."/>
            <person name="Shen H."/>
            <person name="Wang Q."/>
            <person name="Watt J."/>
            <person name="Xi L."/>
            <person name="Xin Y."/>
            <person name="Zhou J."/>
            <person name="Deng J."/>
            <person name="Jiang H."/>
            <person name="Liu Y."/>
            <person name="Qu J."/>
            <person name="Song X.-Z."/>
            <person name="Zhang L."/>
            <person name="Villasana D."/>
            <person name="Johnson A."/>
            <person name="Liu J."/>
            <person name="Liyanage D."/>
            <person name="Lorensuhewa L."/>
            <person name="Robinson T."/>
            <person name="Song A."/>
            <person name="Song B.-B."/>
            <person name="Dinh H."/>
            <person name="Thornton R."/>
            <person name="Coyle M."/>
            <person name="Francisco L."/>
            <person name="Jackson L."/>
            <person name="Javaid M."/>
            <person name="Korchina V."/>
            <person name="Kovar C."/>
            <person name="Mata R."/>
            <person name="Mathew T."/>
            <person name="Ngo R."/>
            <person name="Nguyen L."/>
            <person name="Nguyen N."/>
            <person name="Okwuonu G."/>
            <person name="Ongeri F."/>
            <person name="Pham C."/>
            <person name="Simmons D."/>
            <person name="Wilczek-Boney K."/>
            <person name="Hale W."/>
            <person name="Jakkamsetti A."/>
            <person name="Pham P."/>
            <person name="Ruth R."/>
            <person name="San Lucas F."/>
            <person name="Warren J."/>
            <person name="Zhang J."/>
            <person name="Zhao Z."/>
            <person name="Zhou C."/>
            <person name="Zhu D."/>
            <person name="Lee S."/>
            <person name="Bess C."/>
            <person name="Blankenburg K."/>
            <person name="Forbes L."/>
            <person name="Fu Q."/>
            <person name="Gubbala S."/>
            <person name="Hirani K."/>
            <person name="Jayaseelan J.C."/>
            <person name="Lara F."/>
            <person name="Munidasa M."/>
            <person name="Palculict T."/>
            <person name="Patil S."/>
            <person name="Pu L.-L."/>
            <person name="Saada N."/>
            <person name="Tang L."/>
            <person name="Weissenberger G."/>
            <person name="Zhu Y."/>
            <person name="Hemphill L."/>
            <person name="Shang Y."/>
            <person name="Youmans B."/>
            <person name="Ayvaz T."/>
            <person name="Ross M."/>
            <person name="Santibanez J."/>
            <person name="Aqrawi P."/>
            <person name="Gross S."/>
            <person name="Joshi V."/>
            <person name="Fowler G."/>
            <person name="Nazareth L."/>
            <person name="Reid J."/>
            <person name="Worley K."/>
            <person name="Petrosino J."/>
            <person name="Highlander S."/>
            <person name="Gibbs R."/>
        </authorList>
    </citation>
    <scope>NUCLEOTIDE SEQUENCE [LARGE SCALE GENOMIC DNA]</scope>
    <source>
        <strain evidence="1">DSM 20601</strain>
    </source>
</reference>
<evidence type="ECO:0000313" key="1">
    <source>
        <dbReference type="EMBL" id="EFI84426.1"/>
    </source>
</evidence>
<comment type="caution">
    <text evidence="1">The sequence shown here is derived from an EMBL/GenBank/DDBJ whole genome shotgun (WGS) entry which is preliminary data.</text>
</comment>
<gene>
    <name evidence="1" type="ORF">HMPREF0556_10979</name>
</gene>
<evidence type="ECO:0000313" key="2">
    <source>
        <dbReference type="Proteomes" id="UP000010119"/>
    </source>
</evidence>
<proteinExistence type="predicted"/>
<dbReference type="HOGENOM" id="CLU_188986_1_0_9"/>
<accession>D7UXL8</accession>
<dbReference type="Proteomes" id="UP000010119">
    <property type="component" value="Unassembled WGS sequence"/>
</dbReference>
<keyword evidence="2" id="KW-1185">Reference proteome</keyword>
<protein>
    <submittedName>
        <fullName evidence="1">Uncharacterized protein</fullName>
    </submittedName>
</protein>
<sequence>MTEEGWRNFQEMIDEGQEISFDFREEEWWISRLHDEEKSYLLTAPDTYTQFFKTADELYKNGMMDGKPFIERVPEIDW</sequence>
<dbReference type="RefSeq" id="WP_003758184.1">
    <property type="nucleotide sequence ID" value="NZ_GL538353.1"/>
</dbReference>
<name>D7UXL8_LISGR</name>
<dbReference type="AlphaFoldDB" id="D7UXL8"/>
<dbReference type="EMBL" id="ACCR02000003">
    <property type="protein sequence ID" value="EFI84426.1"/>
    <property type="molecule type" value="Genomic_DNA"/>
</dbReference>
<organism evidence="1 2">
    <name type="scientific">Listeria grayi DSM 20601</name>
    <dbReference type="NCBI Taxonomy" id="525367"/>
    <lineage>
        <taxon>Bacteria</taxon>
        <taxon>Bacillati</taxon>
        <taxon>Bacillota</taxon>
        <taxon>Bacilli</taxon>
        <taxon>Bacillales</taxon>
        <taxon>Listeriaceae</taxon>
        <taxon>Listeria</taxon>
    </lineage>
</organism>